<sequence>MKRPQIQFENWPRWFATMWPNAQRRWLIVTSYRQFAETHKSMFADIMLRAGAWSPIRESDPFLAGVAEGRRQIAIELVKLAKLDPAELFELTKVERKGERP</sequence>
<dbReference type="EMBL" id="UIGB01000001">
    <property type="protein sequence ID" value="SUU84230.1"/>
    <property type="molecule type" value="Genomic_DNA"/>
</dbReference>
<evidence type="ECO:0000313" key="1">
    <source>
        <dbReference type="EMBL" id="SUU84230.1"/>
    </source>
</evidence>
<evidence type="ECO:0000313" key="2">
    <source>
        <dbReference type="Proteomes" id="UP000254343"/>
    </source>
</evidence>
<protein>
    <submittedName>
        <fullName evidence="1">Uncharacterized protein</fullName>
    </submittedName>
</protein>
<dbReference type="AlphaFoldDB" id="A0A380W5N3"/>
<dbReference type="RefSeq" id="WP_002719089.1">
    <property type="nucleotide sequence ID" value="NZ_UFSI01000001.1"/>
</dbReference>
<name>A0A380W5N3_AFIFE</name>
<reference evidence="1 2" key="1">
    <citation type="submission" date="2018-06" db="EMBL/GenBank/DDBJ databases">
        <authorList>
            <consortium name="Pathogen Informatics"/>
            <person name="Doyle S."/>
        </authorList>
    </citation>
    <scope>NUCLEOTIDE SEQUENCE [LARGE SCALE GENOMIC DNA]</scope>
    <source>
        <strain evidence="1 2">NCTC12722</strain>
    </source>
</reference>
<accession>A0A380W5N3</accession>
<organism evidence="1 2">
    <name type="scientific">Afipia felis</name>
    <name type="common">Cat scratch disease bacillus</name>
    <dbReference type="NCBI Taxonomy" id="1035"/>
    <lineage>
        <taxon>Bacteria</taxon>
        <taxon>Pseudomonadati</taxon>
        <taxon>Pseudomonadota</taxon>
        <taxon>Alphaproteobacteria</taxon>
        <taxon>Hyphomicrobiales</taxon>
        <taxon>Nitrobacteraceae</taxon>
        <taxon>Afipia</taxon>
    </lineage>
</organism>
<dbReference type="Proteomes" id="UP000254343">
    <property type="component" value="Unassembled WGS sequence"/>
</dbReference>
<proteinExistence type="predicted"/>
<gene>
    <name evidence="1" type="ORF">NCTC12722_01417</name>
</gene>